<dbReference type="GO" id="GO:0005634">
    <property type="term" value="C:nucleus"/>
    <property type="evidence" value="ECO:0007669"/>
    <property type="project" value="TreeGrafter"/>
</dbReference>
<feature type="region of interest" description="Disordered" evidence="1">
    <location>
        <begin position="509"/>
        <end position="534"/>
    </location>
</feature>
<keyword evidence="4" id="KW-1185">Reference proteome</keyword>
<dbReference type="GO" id="GO:0000978">
    <property type="term" value="F:RNA polymerase II cis-regulatory region sequence-specific DNA binding"/>
    <property type="evidence" value="ECO:0007669"/>
    <property type="project" value="TreeGrafter"/>
</dbReference>
<dbReference type="GO" id="GO:0001228">
    <property type="term" value="F:DNA-binding transcription activator activity, RNA polymerase II-specific"/>
    <property type="evidence" value="ECO:0007669"/>
    <property type="project" value="TreeGrafter"/>
</dbReference>
<dbReference type="AlphaFoldDB" id="A0A1X2ISG4"/>
<protein>
    <submittedName>
        <fullName evidence="3">CP2 transcription factor-domain-containing protein</fullName>
    </submittedName>
</protein>
<evidence type="ECO:0000313" key="3">
    <source>
        <dbReference type="EMBL" id="ORZ21471.1"/>
    </source>
</evidence>
<evidence type="ECO:0000256" key="1">
    <source>
        <dbReference type="SAM" id="MobiDB-lite"/>
    </source>
</evidence>
<dbReference type="Proteomes" id="UP000193560">
    <property type="component" value="Unassembled WGS sequence"/>
</dbReference>
<dbReference type="OrthoDB" id="7680836at2759"/>
<reference evidence="3 4" key="1">
    <citation type="submission" date="2016-07" db="EMBL/GenBank/DDBJ databases">
        <title>Pervasive Adenine N6-methylation of Active Genes in Fungi.</title>
        <authorList>
            <consortium name="DOE Joint Genome Institute"/>
            <person name="Mondo S.J."/>
            <person name="Dannebaum R.O."/>
            <person name="Kuo R.C."/>
            <person name="Labutti K."/>
            <person name="Haridas S."/>
            <person name="Kuo A."/>
            <person name="Salamov A."/>
            <person name="Ahrendt S.R."/>
            <person name="Lipzen A."/>
            <person name="Sullivan W."/>
            <person name="Andreopoulos W.B."/>
            <person name="Clum A."/>
            <person name="Lindquist E."/>
            <person name="Daum C."/>
            <person name="Ramamoorthy G.K."/>
            <person name="Gryganskyi A."/>
            <person name="Culley D."/>
            <person name="Magnuson J.K."/>
            <person name="James T.Y."/>
            <person name="O'Malley M.A."/>
            <person name="Stajich J.E."/>
            <person name="Spatafora J.W."/>
            <person name="Visel A."/>
            <person name="Grigoriev I.V."/>
        </authorList>
    </citation>
    <scope>NUCLEOTIDE SEQUENCE [LARGE SCALE GENOMIC DNA]</scope>
    <source>
        <strain evidence="3 4">NRRL 1336</strain>
    </source>
</reference>
<feature type="compositionally biased region" description="Low complexity" evidence="1">
    <location>
        <begin position="150"/>
        <end position="167"/>
    </location>
</feature>
<feature type="compositionally biased region" description="Low complexity" evidence="1">
    <location>
        <begin position="208"/>
        <end position="224"/>
    </location>
</feature>
<dbReference type="Pfam" id="PF04516">
    <property type="entry name" value="CP2"/>
    <property type="match status" value="1"/>
</dbReference>
<feature type="region of interest" description="Disordered" evidence="1">
    <location>
        <begin position="637"/>
        <end position="656"/>
    </location>
</feature>
<feature type="compositionally biased region" description="Polar residues" evidence="1">
    <location>
        <begin position="225"/>
        <end position="243"/>
    </location>
</feature>
<proteinExistence type="predicted"/>
<organism evidence="3 4">
    <name type="scientific">Absidia repens</name>
    <dbReference type="NCBI Taxonomy" id="90262"/>
    <lineage>
        <taxon>Eukaryota</taxon>
        <taxon>Fungi</taxon>
        <taxon>Fungi incertae sedis</taxon>
        <taxon>Mucoromycota</taxon>
        <taxon>Mucoromycotina</taxon>
        <taxon>Mucoromycetes</taxon>
        <taxon>Mucorales</taxon>
        <taxon>Cunninghamellaceae</taxon>
        <taxon>Absidia</taxon>
    </lineage>
</organism>
<evidence type="ECO:0000313" key="4">
    <source>
        <dbReference type="Proteomes" id="UP000193560"/>
    </source>
</evidence>
<accession>A0A1X2ISG4</accession>
<feature type="domain" description="Grh/CP2 DB" evidence="2">
    <location>
        <begin position="247"/>
        <end position="497"/>
    </location>
</feature>
<name>A0A1X2ISG4_9FUNG</name>
<dbReference type="PANTHER" id="PTHR11037">
    <property type="entry name" value="TRANSCRIPTION FACTOR CP2"/>
    <property type="match status" value="1"/>
</dbReference>
<feature type="region of interest" description="Disordered" evidence="1">
    <location>
        <begin position="150"/>
        <end position="187"/>
    </location>
</feature>
<feature type="compositionally biased region" description="Low complexity" evidence="1">
    <location>
        <begin position="522"/>
        <end position="534"/>
    </location>
</feature>
<feature type="compositionally biased region" description="Low complexity" evidence="1">
    <location>
        <begin position="176"/>
        <end position="187"/>
    </location>
</feature>
<dbReference type="PROSITE" id="PS51968">
    <property type="entry name" value="GRH_CP2_DB"/>
    <property type="match status" value="1"/>
</dbReference>
<dbReference type="STRING" id="90262.A0A1X2ISG4"/>
<dbReference type="PANTHER" id="PTHR11037:SF20">
    <property type="entry name" value="PROTEIN GRAINYHEAD"/>
    <property type="match status" value="1"/>
</dbReference>
<dbReference type="InterPro" id="IPR040167">
    <property type="entry name" value="TF_CP2-like"/>
</dbReference>
<sequence length="781" mass="87124">MLASEYCNSAFYDSQHHSVKMDTDYNFKQESDLLLDNGSTAATSANATTTAASSSTSSPSSNMVAYQTNQQYQQHIQQMFWNKQQYSTTTTTTVDNSYPTDDLFYASLPPPPPAPPMSTLPSLPKKNYLAKRHHPRHHSANGILQQYNHYHQQQQQLQSSHQSQYHLTYPHQRQLSSSTVTSTNSPTTDLIMSSSCVSTGHYPTITSTLSSPTNSSYSPMSPSSILKQSQNDDSQDKLSSVPSSARPPLRYEILLQASTAAAQRFGESSSMTYLNRGQAYGLQFVDQNQNQQPSDVLVTSTISITFHDATHRQASQNYWRFWLSQQDRPNEARALDLDAQQSSGLVNVHYPSFDRITFQWQPQAGATLFVRFNCLSTDFSRIKGVKGIPLRAVVESMETPSSNVGVDEVANCIEKSFCKIKLFRDKGAERKNKDDAKQIAKQLEKLKAEGNPQHNPLWQFYNRPVFPYSTFEALADEDVAIKSDFPMTLTTTPTPPLSIPTVASNIETSSVSYSLPPPPPSISTTSPSSLSSLSPTSLIEAKPMVSPIQSFSQNNGSHNQLQHHYQQSDTNMTIVSPFYSSSFSYPVNYAQTSSPSFMYDSITSPPLTSSSLAYPQQLQQQSWSSSNISPVVGMKRSRSHLATSYSDHPSPPDEQPAMKKFQDSLPALTLFVDTKKTQPSMEYKRIELDTLTVQQLVMKLSTLFSLQAQRVTEVLWRRDSSATINNNPLEAQQKKSANQLSGLNVLVVVEDCVLEQFPDRSNMTVQWEISADGTVRFILEF</sequence>
<dbReference type="InterPro" id="IPR007604">
    <property type="entry name" value="CP2"/>
</dbReference>
<evidence type="ECO:0000259" key="2">
    <source>
        <dbReference type="PROSITE" id="PS51968"/>
    </source>
</evidence>
<feature type="region of interest" description="Disordered" evidence="1">
    <location>
        <begin position="208"/>
        <end position="245"/>
    </location>
</feature>
<dbReference type="EMBL" id="MCGE01000005">
    <property type="protein sequence ID" value="ORZ21471.1"/>
    <property type="molecule type" value="Genomic_DNA"/>
</dbReference>
<gene>
    <name evidence="3" type="ORF">BCR42DRAFT_193842</name>
</gene>
<comment type="caution">
    <text evidence="3">The sequence shown here is derived from an EMBL/GenBank/DDBJ whole genome shotgun (WGS) entry which is preliminary data.</text>
</comment>